<dbReference type="InterPro" id="IPR036412">
    <property type="entry name" value="HAD-like_sf"/>
</dbReference>
<sequence length="233" mass="26730">MTLKAILFDFSGVIINDENIHRQLVNDILIGENLRPSGEDYNNLCFGRCDRFCIKDILERKGRVVSKDYLNRLSIKKAQDYRFMIEGMDKLPLYEAVIGFLRQMPEKCLHTALVTGASREEVEFILDKAKIKQYFDVIVTGEDVKARQPHPDAYLLAVEKLNQKYPELQITSQNCLVIEDTPAGIEGAKNAQMQVVGITHTYPFHLLHRKADWCVDYLAELDLDLVNQVLARD</sequence>
<protein>
    <submittedName>
        <fullName evidence="5">HAD family phosphatase</fullName>
    </submittedName>
</protein>
<reference evidence="5 6" key="1">
    <citation type="submission" date="2020-10" db="EMBL/GenBank/DDBJ databases">
        <authorList>
            <person name="Castelo-Branco R."/>
            <person name="Eusebio N."/>
            <person name="Adriana R."/>
            <person name="Vieira A."/>
            <person name="Brugerolle De Fraissinette N."/>
            <person name="Rezende De Castro R."/>
            <person name="Schneider M.P."/>
            <person name="Vasconcelos V."/>
            <person name="Leao P.N."/>
        </authorList>
    </citation>
    <scope>NUCLEOTIDE SEQUENCE [LARGE SCALE GENOMIC DNA]</scope>
    <source>
        <strain evidence="5 6">LEGE 03274</strain>
    </source>
</reference>
<dbReference type="NCBIfam" id="TIGR01509">
    <property type="entry name" value="HAD-SF-IA-v3"/>
    <property type="match status" value="1"/>
</dbReference>
<dbReference type="Proteomes" id="UP000654604">
    <property type="component" value="Unassembled WGS sequence"/>
</dbReference>
<gene>
    <name evidence="5" type="ORF">IQ215_08530</name>
</gene>
<dbReference type="PANTHER" id="PTHR46193">
    <property type="entry name" value="6-PHOSPHOGLUCONATE PHOSPHATASE"/>
    <property type="match status" value="1"/>
</dbReference>
<dbReference type="Pfam" id="PF13419">
    <property type="entry name" value="HAD_2"/>
    <property type="match status" value="1"/>
</dbReference>
<comment type="cofactor">
    <cofactor evidence="1">
        <name>Mg(2+)</name>
        <dbReference type="ChEBI" id="CHEBI:18420"/>
    </cofactor>
</comment>
<dbReference type="InterPro" id="IPR006439">
    <property type="entry name" value="HAD-SF_hydro_IA"/>
</dbReference>
<organism evidence="5 6">
    <name type="scientific">Cyanobacterium stanieri LEGE 03274</name>
    <dbReference type="NCBI Taxonomy" id="1828756"/>
    <lineage>
        <taxon>Bacteria</taxon>
        <taxon>Bacillati</taxon>
        <taxon>Cyanobacteriota</taxon>
        <taxon>Cyanophyceae</taxon>
        <taxon>Oscillatoriophycideae</taxon>
        <taxon>Chroococcales</taxon>
        <taxon>Geminocystaceae</taxon>
        <taxon>Cyanobacterium</taxon>
    </lineage>
</organism>
<comment type="caution">
    <text evidence="5">The sequence shown here is derived from an EMBL/GenBank/DDBJ whole genome shotgun (WGS) entry which is preliminary data.</text>
</comment>
<dbReference type="InterPro" id="IPR023198">
    <property type="entry name" value="PGP-like_dom2"/>
</dbReference>
<name>A0ABR9V6J9_9CHRO</name>
<keyword evidence="4" id="KW-0460">Magnesium</keyword>
<comment type="similarity">
    <text evidence="2">Belongs to the HAD-like hydrolase superfamily. CbbY/CbbZ/Gph/YieH family.</text>
</comment>
<dbReference type="InterPro" id="IPR051600">
    <property type="entry name" value="Beta-PGM-like"/>
</dbReference>
<dbReference type="Gene3D" id="1.10.150.240">
    <property type="entry name" value="Putative phosphatase, domain 2"/>
    <property type="match status" value="1"/>
</dbReference>
<dbReference type="InterPro" id="IPR041492">
    <property type="entry name" value="HAD_2"/>
</dbReference>
<proteinExistence type="inferred from homology"/>
<dbReference type="EMBL" id="JADEWC010000016">
    <property type="protein sequence ID" value="MBE9222741.1"/>
    <property type="molecule type" value="Genomic_DNA"/>
</dbReference>
<evidence type="ECO:0000256" key="4">
    <source>
        <dbReference type="ARBA" id="ARBA00022842"/>
    </source>
</evidence>
<keyword evidence="3" id="KW-0479">Metal-binding</keyword>
<evidence type="ECO:0000256" key="1">
    <source>
        <dbReference type="ARBA" id="ARBA00001946"/>
    </source>
</evidence>
<keyword evidence="6" id="KW-1185">Reference proteome</keyword>
<dbReference type="Gene3D" id="3.40.50.1000">
    <property type="entry name" value="HAD superfamily/HAD-like"/>
    <property type="match status" value="1"/>
</dbReference>
<dbReference type="InterPro" id="IPR023214">
    <property type="entry name" value="HAD_sf"/>
</dbReference>
<evidence type="ECO:0000256" key="3">
    <source>
        <dbReference type="ARBA" id="ARBA00022723"/>
    </source>
</evidence>
<dbReference type="RefSeq" id="WP_193800894.1">
    <property type="nucleotide sequence ID" value="NZ_JADEWC010000016.1"/>
</dbReference>
<evidence type="ECO:0000256" key="2">
    <source>
        <dbReference type="ARBA" id="ARBA00006171"/>
    </source>
</evidence>
<dbReference type="SUPFAM" id="SSF56784">
    <property type="entry name" value="HAD-like"/>
    <property type="match status" value="1"/>
</dbReference>
<dbReference type="PANTHER" id="PTHR46193:SF21">
    <property type="entry name" value="SLL1138 PROTEIN"/>
    <property type="match status" value="1"/>
</dbReference>
<evidence type="ECO:0000313" key="5">
    <source>
        <dbReference type="EMBL" id="MBE9222741.1"/>
    </source>
</evidence>
<evidence type="ECO:0000313" key="6">
    <source>
        <dbReference type="Proteomes" id="UP000654604"/>
    </source>
</evidence>
<accession>A0ABR9V6J9</accession>